<reference evidence="1" key="1">
    <citation type="submission" date="2022-03" db="EMBL/GenBank/DDBJ databases">
        <authorList>
            <person name="Martin H S."/>
        </authorList>
    </citation>
    <scope>NUCLEOTIDE SEQUENCE</scope>
</reference>
<feature type="non-terminal residue" evidence="1">
    <location>
        <position position="85"/>
    </location>
</feature>
<proteinExistence type="predicted"/>
<sequence length="85" mass="9598">MISLGRLLSASVLLDQTTWFIAGCYRPSEFFTTSPHKHGYELALSRLMQFKSRPQRIAALTVCIGPNLPNDEFFDHPENGRSTRG</sequence>
<protein>
    <submittedName>
        <fullName evidence="1">Uncharacterized protein</fullName>
    </submittedName>
</protein>
<name>A0ABN8IAB0_9NEOP</name>
<gene>
    <name evidence="1" type="ORF">IPOD504_LOCUS7226</name>
</gene>
<accession>A0ABN8IAB0</accession>
<dbReference type="EMBL" id="OW152814">
    <property type="protein sequence ID" value="CAH2050086.1"/>
    <property type="molecule type" value="Genomic_DNA"/>
</dbReference>
<evidence type="ECO:0000313" key="1">
    <source>
        <dbReference type="EMBL" id="CAH2050086.1"/>
    </source>
</evidence>
<evidence type="ECO:0000313" key="2">
    <source>
        <dbReference type="Proteomes" id="UP000837857"/>
    </source>
</evidence>
<dbReference type="Proteomes" id="UP000837857">
    <property type="component" value="Chromosome 2"/>
</dbReference>
<keyword evidence="2" id="KW-1185">Reference proteome</keyword>
<organism evidence="1 2">
    <name type="scientific">Iphiclides podalirius</name>
    <name type="common">scarce swallowtail</name>
    <dbReference type="NCBI Taxonomy" id="110791"/>
    <lineage>
        <taxon>Eukaryota</taxon>
        <taxon>Metazoa</taxon>
        <taxon>Ecdysozoa</taxon>
        <taxon>Arthropoda</taxon>
        <taxon>Hexapoda</taxon>
        <taxon>Insecta</taxon>
        <taxon>Pterygota</taxon>
        <taxon>Neoptera</taxon>
        <taxon>Endopterygota</taxon>
        <taxon>Lepidoptera</taxon>
        <taxon>Glossata</taxon>
        <taxon>Ditrysia</taxon>
        <taxon>Papilionoidea</taxon>
        <taxon>Papilionidae</taxon>
        <taxon>Papilioninae</taxon>
        <taxon>Iphiclides</taxon>
    </lineage>
</organism>